<dbReference type="KEGG" id="nsr:NS506_00030"/>
<name>A0A0B8NHM6_9NOCA</name>
<reference evidence="3" key="1">
    <citation type="submission" date="2015-07" db="EMBL/GenBank/DDBJ databases">
        <title>Nocardia seriolae U-1 whole genome shotgun sequence.</title>
        <authorList>
            <person name="Imajoh M."/>
            <person name="Fukumoto Y."/>
            <person name="Sukeda M."/>
            <person name="Yamane J."/>
            <person name="Yamasaki K."/>
            <person name="Shimizu M."/>
            <person name="Ohnishi K."/>
            <person name="Oshima S."/>
        </authorList>
    </citation>
    <scope>NUCLEOTIDE SEQUENCE [LARGE SCALE GENOMIC DNA]</scope>
    <source>
        <strain evidence="3">U-1</strain>
    </source>
</reference>
<reference evidence="2 3" key="2">
    <citation type="journal article" date="2016" name="Genome Announc.">
        <title>Draft Genome Sequence of Erythromycin- and Oxytetracycline-Sensitive Nocardia seriolae Strain U-1 (NBRC 110359).</title>
        <authorList>
            <person name="Imajoh M."/>
            <person name="Sukeda M."/>
            <person name="Shimizu M."/>
            <person name="Yamane J."/>
            <person name="Ohnishi K."/>
            <person name="Oshima S."/>
        </authorList>
    </citation>
    <scope>NUCLEOTIDE SEQUENCE [LARGE SCALE GENOMIC DNA]</scope>
    <source>
        <strain evidence="2 3">U-1</strain>
    </source>
</reference>
<accession>A0A0B8NHM6</accession>
<dbReference type="Proteomes" id="UP000037179">
    <property type="component" value="Unassembled WGS sequence"/>
</dbReference>
<organism evidence="2 3">
    <name type="scientific">Nocardia seriolae</name>
    <dbReference type="NCBI Taxonomy" id="37332"/>
    <lineage>
        <taxon>Bacteria</taxon>
        <taxon>Bacillati</taxon>
        <taxon>Actinomycetota</taxon>
        <taxon>Actinomycetes</taxon>
        <taxon>Mycobacteriales</taxon>
        <taxon>Nocardiaceae</taxon>
        <taxon>Nocardia</taxon>
    </lineage>
</organism>
<gene>
    <name evidence="1" type="ORF">NS506_00030</name>
    <name evidence="2" type="ORF">NSK11_contig00070-0045</name>
</gene>
<dbReference type="AlphaFoldDB" id="A0A0B8NHM6"/>
<dbReference type="Proteomes" id="UP000180166">
    <property type="component" value="Chromosome"/>
</dbReference>
<keyword evidence="3" id="KW-1185">Reference proteome</keyword>
<evidence type="ECO:0000313" key="4">
    <source>
        <dbReference type="Proteomes" id="UP000180166"/>
    </source>
</evidence>
<dbReference type="RefSeq" id="WP_033088710.1">
    <property type="nucleotide sequence ID" value="NZ_AP017900.1"/>
</dbReference>
<proteinExistence type="predicted"/>
<sequence length="64" mass="6778">MSFAFIVVLAMEVGVDPKVAVPLTILLVSCIVMCIAPSKQGGSVGRRVCRALLAYYNDGPPDQP</sequence>
<protein>
    <submittedName>
        <fullName evidence="2">Uncharacterized protein</fullName>
    </submittedName>
</protein>
<dbReference type="EMBL" id="BBYQ01000070">
    <property type="protein sequence ID" value="GAP30030.1"/>
    <property type="molecule type" value="Genomic_DNA"/>
</dbReference>
<evidence type="ECO:0000313" key="1">
    <source>
        <dbReference type="EMBL" id="APA94121.1"/>
    </source>
</evidence>
<reference evidence="1 4" key="3">
    <citation type="submission" date="2016-10" db="EMBL/GenBank/DDBJ databases">
        <title>Genome sequence of Nocardia seriolae strain EM150506, isolated from Anguila japonica.</title>
        <authorList>
            <person name="Han H.-J."/>
        </authorList>
    </citation>
    <scope>NUCLEOTIDE SEQUENCE [LARGE SCALE GENOMIC DNA]</scope>
    <source>
        <strain evidence="1 4">EM150506</strain>
    </source>
</reference>
<dbReference type="GeneID" id="93372098"/>
<dbReference type="EMBL" id="CP017839">
    <property type="protein sequence ID" value="APA94121.1"/>
    <property type="molecule type" value="Genomic_DNA"/>
</dbReference>
<evidence type="ECO:0000313" key="2">
    <source>
        <dbReference type="EMBL" id="GAP30030.1"/>
    </source>
</evidence>
<evidence type="ECO:0000313" key="3">
    <source>
        <dbReference type="Proteomes" id="UP000037179"/>
    </source>
</evidence>